<comment type="caution">
    <text evidence="1">The sequence shown here is derived from an EMBL/GenBank/DDBJ whole genome shotgun (WGS) entry which is preliminary data.</text>
</comment>
<dbReference type="EMBL" id="JAHWGI010001294">
    <property type="protein sequence ID" value="KAK3927600.1"/>
    <property type="molecule type" value="Genomic_DNA"/>
</dbReference>
<sequence>MVPNYQTTHKALLVVNNESFRFFEQWPVVGSTSCLPENLIHLRNGWHTFTTLKKVIKSSMR</sequence>
<proteinExistence type="predicted"/>
<reference evidence="1" key="1">
    <citation type="submission" date="2021-07" db="EMBL/GenBank/DDBJ databases">
        <authorList>
            <person name="Catto M.A."/>
            <person name="Jacobson A."/>
            <person name="Kennedy G."/>
            <person name="Labadie P."/>
            <person name="Hunt B.G."/>
            <person name="Srinivasan R."/>
        </authorList>
    </citation>
    <scope>NUCLEOTIDE SEQUENCE</scope>
    <source>
        <strain evidence="1">PL_HMW_Pooled</strain>
        <tissue evidence="1">Head</tissue>
    </source>
</reference>
<dbReference type="AlphaFoldDB" id="A0AAE1LFD4"/>
<organism evidence="1 3">
    <name type="scientific">Frankliniella fusca</name>
    <dbReference type="NCBI Taxonomy" id="407009"/>
    <lineage>
        <taxon>Eukaryota</taxon>
        <taxon>Metazoa</taxon>
        <taxon>Ecdysozoa</taxon>
        <taxon>Arthropoda</taxon>
        <taxon>Hexapoda</taxon>
        <taxon>Insecta</taxon>
        <taxon>Pterygota</taxon>
        <taxon>Neoptera</taxon>
        <taxon>Paraneoptera</taxon>
        <taxon>Thysanoptera</taxon>
        <taxon>Terebrantia</taxon>
        <taxon>Thripoidea</taxon>
        <taxon>Thripidae</taxon>
        <taxon>Frankliniella</taxon>
    </lineage>
</organism>
<gene>
    <name evidence="1" type="ORF">KUF71_006305</name>
    <name evidence="2" type="ORF">KUF71_015885</name>
</gene>
<dbReference type="EMBL" id="JAHWGI010000566">
    <property type="protein sequence ID" value="KAK3916654.1"/>
    <property type="molecule type" value="Genomic_DNA"/>
</dbReference>
<evidence type="ECO:0000313" key="1">
    <source>
        <dbReference type="EMBL" id="KAK3916654.1"/>
    </source>
</evidence>
<evidence type="ECO:0000313" key="3">
    <source>
        <dbReference type="Proteomes" id="UP001219518"/>
    </source>
</evidence>
<dbReference type="Proteomes" id="UP001219518">
    <property type="component" value="Unassembled WGS sequence"/>
</dbReference>
<protein>
    <submittedName>
        <fullName evidence="1">Cardiolipin synthase A</fullName>
    </submittedName>
</protein>
<reference evidence="1" key="2">
    <citation type="journal article" date="2023" name="BMC Genomics">
        <title>Pest status, molecular evolution, and epigenetic factors derived from the genome assembly of Frankliniella fusca, a thysanopteran phytovirus vector.</title>
        <authorList>
            <person name="Catto M.A."/>
            <person name="Labadie P.E."/>
            <person name="Jacobson A.L."/>
            <person name="Kennedy G.G."/>
            <person name="Srinivasan R."/>
            <person name="Hunt B.G."/>
        </authorList>
    </citation>
    <scope>NUCLEOTIDE SEQUENCE</scope>
    <source>
        <strain evidence="1">PL_HMW_Pooled</strain>
    </source>
</reference>
<accession>A0AAE1LFD4</accession>
<name>A0AAE1LFD4_9NEOP</name>
<keyword evidence="3" id="KW-1185">Reference proteome</keyword>
<evidence type="ECO:0000313" key="2">
    <source>
        <dbReference type="EMBL" id="KAK3927600.1"/>
    </source>
</evidence>